<feature type="region of interest" description="Disordered" evidence="1">
    <location>
        <begin position="457"/>
        <end position="476"/>
    </location>
</feature>
<feature type="domain" description="CxC5 like cysteine cluster associated with KDZ" evidence="2">
    <location>
        <begin position="125"/>
        <end position="215"/>
    </location>
</feature>
<organism evidence="3 4">
    <name type="scientific">Tegillarca granosa</name>
    <name type="common">Malaysian cockle</name>
    <name type="synonym">Anadara granosa</name>
    <dbReference type="NCBI Taxonomy" id="220873"/>
    <lineage>
        <taxon>Eukaryota</taxon>
        <taxon>Metazoa</taxon>
        <taxon>Spiralia</taxon>
        <taxon>Lophotrochozoa</taxon>
        <taxon>Mollusca</taxon>
        <taxon>Bivalvia</taxon>
        <taxon>Autobranchia</taxon>
        <taxon>Pteriomorphia</taxon>
        <taxon>Arcoida</taxon>
        <taxon>Arcoidea</taxon>
        <taxon>Arcidae</taxon>
        <taxon>Tegillarca</taxon>
    </lineage>
</organism>
<evidence type="ECO:0000256" key="1">
    <source>
        <dbReference type="SAM" id="MobiDB-lite"/>
    </source>
</evidence>
<evidence type="ECO:0000313" key="4">
    <source>
        <dbReference type="Proteomes" id="UP001217089"/>
    </source>
</evidence>
<name>A0ABQ9FWZ6_TEGGR</name>
<comment type="caution">
    <text evidence="3">The sequence shown here is derived from an EMBL/GenBank/DDBJ whole genome shotgun (WGS) entry which is preliminary data.</text>
</comment>
<accession>A0ABQ9FWZ6</accession>
<dbReference type="EMBL" id="JARBDR010000141">
    <property type="protein sequence ID" value="KAJ8320800.1"/>
    <property type="molecule type" value="Genomic_DNA"/>
</dbReference>
<evidence type="ECO:0000259" key="2">
    <source>
        <dbReference type="Pfam" id="PF18718"/>
    </source>
</evidence>
<gene>
    <name evidence="3" type="ORF">KUTeg_002387</name>
</gene>
<evidence type="ECO:0000313" key="3">
    <source>
        <dbReference type="EMBL" id="KAJ8320800.1"/>
    </source>
</evidence>
<keyword evidence="4" id="KW-1185">Reference proteome</keyword>
<proteinExistence type="predicted"/>
<dbReference type="Pfam" id="PF18718">
    <property type="entry name" value="CxC5"/>
    <property type="match status" value="1"/>
</dbReference>
<protein>
    <recommendedName>
        <fullName evidence="2">CxC5 like cysteine cluster associated with KDZ domain-containing protein</fullName>
    </recommendedName>
</protein>
<dbReference type="InterPro" id="IPR041539">
    <property type="entry name" value="CxC5"/>
</dbReference>
<dbReference type="Proteomes" id="UP001217089">
    <property type="component" value="Unassembled WGS sequence"/>
</dbReference>
<sequence length="680" mass="79085">MDDFDRCAIRQSVHSKFSLRKSENFTLRSKSLDGDYHQEMNRDCYLKWFEHQFLLALNNPTIIVQDSAPYHNIQTPSSIAPNSNTAYTLVIELTAVCYINCANEQIYLKNNGRQNYKLFLLDSPQVILVKMSTSTPSPIPGQKATFRCRQCKCIYNVDSFSTPREGKRFYSFSVDWIAASNRVYFSRELHEFLCESVNHAFVSHQAFSEIYNSVFCYPAAKQDKYGTIWKLFEKSIFVTDTDDLEFSETNLVQSCMSQTSENDGSNASSGSDMTRKQATNAYFNGELVNELKQRNMLTTTVLSKEKTREDVMKDIDSLRRNELYLHDQSDCSERCQQKGSSLLQFVRKDFILKSCKNLRVIDSCWKVCMPHCMFAVENEVHGYPLINFPDVCTNEPMANSVFCKDHHKFLESLNIPTKKEEFLKHIVTQRNVLVDMKKSFIDSSSFGRTESILKNSNSSTWKNDKSKSSCNKNTGEKARLRQRSRGHFISVTGGGHIQCFNPIFKSESPCQILMLVIRTIYLELKDKSFAEQEKSLENYILAYDNMCHLDSLKAVEEELPLPAPFNTMWKRINKVIDRLHLQNHKDKKCKELYNPTSIPDEYNTMIAEQTFAWFSRFKKNANSMTQTHHLFFIHRNILRRNKYSTIMRKRGKEPLLPDAIFESWEKKSIEKNNFRILDKI</sequence>
<reference evidence="3 4" key="1">
    <citation type="submission" date="2022-12" db="EMBL/GenBank/DDBJ databases">
        <title>Chromosome-level genome of Tegillarca granosa.</title>
        <authorList>
            <person name="Kim J."/>
        </authorList>
    </citation>
    <scope>NUCLEOTIDE SEQUENCE [LARGE SCALE GENOMIC DNA]</scope>
    <source>
        <strain evidence="3">Teg-2019</strain>
        <tissue evidence="3">Adductor muscle</tissue>
    </source>
</reference>